<dbReference type="Proteomes" id="UP000220527">
    <property type="component" value="Unassembled WGS sequence"/>
</dbReference>
<gene>
    <name evidence="2" type="ORF">CJ255_14960</name>
</gene>
<dbReference type="OrthoDB" id="9803532at2"/>
<feature type="domain" description="DUF403" evidence="1">
    <location>
        <begin position="1"/>
        <end position="309"/>
    </location>
</feature>
<reference evidence="3" key="1">
    <citation type="submission" date="2017-08" db="EMBL/GenBank/DDBJ databases">
        <authorList>
            <person name="Grouzdev D.S."/>
            <person name="Gaisin V.A."/>
            <person name="Rysina M.S."/>
            <person name="Gorlenko V.M."/>
        </authorList>
    </citation>
    <scope>NUCLEOTIDE SEQUENCE [LARGE SCALE GENOMIC DNA]</scope>
    <source>
        <strain evidence="3">Kir15-3F</strain>
    </source>
</reference>
<evidence type="ECO:0000313" key="2">
    <source>
        <dbReference type="EMBL" id="PDW02261.1"/>
    </source>
</evidence>
<accession>A0A2A6RH43</accession>
<protein>
    <recommendedName>
        <fullName evidence="1">DUF403 domain-containing protein</fullName>
    </recommendedName>
</protein>
<dbReference type="RefSeq" id="WP_097644906.1">
    <property type="nucleotide sequence ID" value="NZ_NQWI01000078.1"/>
</dbReference>
<dbReference type="PANTHER" id="PTHR34595:SF7">
    <property type="entry name" value="SLL1039 PROTEIN"/>
    <property type="match status" value="1"/>
</dbReference>
<dbReference type="InterPro" id="IPR007296">
    <property type="entry name" value="DUF403"/>
</dbReference>
<dbReference type="AlphaFoldDB" id="A0A2A6RH43"/>
<sequence>MLSRVADSLYWMSRYLERAEHTARLLGVGLTQTLGQNAAAAKPRWARILTALHSASLTSLEADTYAITEALTFDPENSNALVSCVTHARENAHQVREQISSEMWEQVNRLYLRMRTTSAEQIWQEEPIDFFHSVKEGAHLFQGITDATMSHDEGWYFIQVGRYIERTDATAMLLDTHFRPYLATLPDEPPALEFNDWVALLKCCTAFESYCKVYTADVQPTRVAEFLLLDAHSPRSVRFAADHIQRGLQAIARSTGSRAAGRAERLAGRLRAALDYGQVDEILADDMHGSLSAIRRSCDGIHAAIYQTYVAYPVETVFSQQF</sequence>
<dbReference type="Pfam" id="PF04168">
    <property type="entry name" value="Alpha-E"/>
    <property type="match status" value="1"/>
</dbReference>
<evidence type="ECO:0000259" key="1">
    <source>
        <dbReference type="Pfam" id="PF04168"/>
    </source>
</evidence>
<dbReference type="InterPro" id="IPR051680">
    <property type="entry name" value="ATP-dep_Glu-Cys_Ligase-2"/>
</dbReference>
<proteinExistence type="predicted"/>
<name>A0A2A6RH43_9CHLR</name>
<evidence type="ECO:0000313" key="3">
    <source>
        <dbReference type="Proteomes" id="UP000220527"/>
    </source>
</evidence>
<keyword evidence="3" id="KW-1185">Reference proteome</keyword>
<organism evidence="2 3">
    <name type="scientific">Candidatus Viridilinea mediisalina</name>
    <dbReference type="NCBI Taxonomy" id="2024553"/>
    <lineage>
        <taxon>Bacteria</taxon>
        <taxon>Bacillati</taxon>
        <taxon>Chloroflexota</taxon>
        <taxon>Chloroflexia</taxon>
        <taxon>Chloroflexales</taxon>
        <taxon>Chloroflexineae</taxon>
        <taxon>Oscillochloridaceae</taxon>
        <taxon>Candidatus Viridilinea</taxon>
    </lineage>
</organism>
<dbReference type="EMBL" id="NQWI01000078">
    <property type="protein sequence ID" value="PDW02261.1"/>
    <property type="molecule type" value="Genomic_DNA"/>
</dbReference>
<comment type="caution">
    <text evidence="2">The sequence shown here is derived from an EMBL/GenBank/DDBJ whole genome shotgun (WGS) entry which is preliminary data.</text>
</comment>
<dbReference type="PANTHER" id="PTHR34595">
    <property type="entry name" value="BLR5612 PROTEIN"/>
    <property type="match status" value="1"/>
</dbReference>